<evidence type="ECO:0000259" key="1">
    <source>
        <dbReference type="Pfam" id="PF09413"/>
    </source>
</evidence>
<dbReference type="RefSeq" id="WP_019246415.1">
    <property type="nucleotide sequence ID" value="NZ_CAPH01000016.1"/>
</dbReference>
<organism evidence="2 3">
    <name type="scientific">Alistipes ihumii AP11</name>
    <dbReference type="NCBI Taxonomy" id="1211813"/>
    <lineage>
        <taxon>Bacteria</taxon>
        <taxon>Pseudomonadati</taxon>
        <taxon>Bacteroidota</taxon>
        <taxon>Bacteroidia</taxon>
        <taxon>Bacteroidales</taxon>
        <taxon>Rikenellaceae</taxon>
        <taxon>Alistipes</taxon>
    </lineage>
</organism>
<evidence type="ECO:0000313" key="2">
    <source>
        <dbReference type="EMBL" id="UWN58060.1"/>
    </source>
</evidence>
<name>A0ABY5V1G7_9BACT</name>
<gene>
    <name evidence="2" type="ORF">NQ491_04605</name>
</gene>
<reference evidence="2" key="1">
    <citation type="journal article" date="2022" name="Cell">
        <title>Design, construction, and in vivo augmentation of a complex gut microbiome.</title>
        <authorList>
            <person name="Cheng A.G."/>
            <person name="Ho P.Y."/>
            <person name="Aranda-Diaz A."/>
            <person name="Jain S."/>
            <person name="Yu F.B."/>
            <person name="Meng X."/>
            <person name="Wang M."/>
            <person name="Iakiviak M."/>
            <person name="Nagashima K."/>
            <person name="Zhao A."/>
            <person name="Murugkar P."/>
            <person name="Patil A."/>
            <person name="Atabakhsh K."/>
            <person name="Weakley A."/>
            <person name="Yan J."/>
            <person name="Brumbaugh A.R."/>
            <person name="Higginbottom S."/>
            <person name="Dimas A."/>
            <person name="Shiver A.L."/>
            <person name="Deutschbauer A."/>
            <person name="Neff N."/>
            <person name="Sonnenburg J.L."/>
            <person name="Huang K.C."/>
            <person name="Fischbach M.A."/>
        </authorList>
    </citation>
    <scope>NUCLEOTIDE SEQUENCE</scope>
    <source>
        <strain evidence="2">AP11</strain>
    </source>
</reference>
<protein>
    <submittedName>
        <fullName evidence="2">DUF2007 domain-containing protein</fullName>
    </submittedName>
</protein>
<feature type="domain" description="DUF2007" evidence="1">
    <location>
        <begin position="12"/>
        <end position="69"/>
    </location>
</feature>
<accession>A0ABY5V1G7</accession>
<dbReference type="InterPro" id="IPR018551">
    <property type="entry name" value="DUF2007"/>
</dbReference>
<dbReference type="GeneID" id="82890989"/>
<sequence length="88" mass="9584">MDNSKLSVLKTFSSAGEASIYQSLLESNGIRCELLNEGISDILPIPGDLSKIRLVVNEADAAKAEEILAAGFDQEEFDTESAKRRKKP</sequence>
<dbReference type="SUPFAM" id="SSF54913">
    <property type="entry name" value="GlnB-like"/>
    <property type="match status" value="1"/>
</dbReference>
<dbReference type="Gene3D" id="3.30.70.790">
    <property type="entry name" value="UreE, C-terminal domain"/>
    <property type="match status" value="1"/>
</dbReference>
<keyword evidence="3" id="KW-1185">Reference proteome</keyword>
<proteinExistence type="predicted"/>
<dbReference type="Pfam" id="PF09413">
    <property type="entry name" value="DUF2007"/>
    <property type="match status" value="1"/>
</dbReference>
<dbReference type="InterPro" id="IPR011322">
    <property type="entry name" value="N-reg_PII-like_a/b"/>
</dbReference>
<dbReference type="EMBL" id="CP102294">
    <property type="protein sequence ID" value="UWN58060.1"/>
    <property type="molecule type" value="Genomic_DNA"/>
</dbReference>
<dbReference type="Proteomes" id="UP001059295">
    <property type="component" value="Chromosome"/>
</dbReference>
<evidence type="ECO:0000313" key="3">
    <source>
        <dbReference type="Proteomes" id="UP001059295"/>
    </source>
</evidence>